<reference evidence="2" key="1">
    <citation type="submission" date="2024-05" db="EMBL/GenBank/DDBJ databases">
        <authorList>
            <person name="Kim S."/>
            <person name="Heo J."/>
            <person name="Choi H."/>
            <person name="Choi Y."/>
            <person name="Kwon S.-W."/>
            <person name="Kim Y."/>
        </authorList>
    </citation>
    <scope>NUCLEOTIDE SEQUENCE</scope>
    <source>
        <strain evidence="2">KACC 23697</strain>
    </source>
</reference>
<proteinExistence type="predicted"/>
<dbReference type="InterPro" id="IPR052715">
    <property type="entry name" value="RAYT_transposase"/>
</dbReference>
<dbReference type="SMART" id="SM01321">
    <property type="entry name" value="Y1_Tnp"/>
    <property type="match status" value="1"/>
</dbReference>
<dbReference type="EMBL" id="CP157485">
    <property type="protein sequence ID" value="XBO46100.1"/>
    <property type="molecule type" value="Genomic_DNA"/>
</dbReference>
<name>A0AAU7K0Y7_9SPHI</name>
<dbReference type="PANTHER" id="PTHR36966">
    <property type="entry name" value="REP-ASSOCIATED TYROSINE TRANSPOSASE"/>
    <property type="match status" value="1"/>
</dbReference>
<dbReference type="SUPFAM" id="SSF143422">
    <property type="entry name" value="Transposase IS200-like"/>
    <property type="match status" value="1"/>
</dbReference>
<dbReference type="InterPro" id="IPR036515">
    <property type="entry name" value="Transposase_17_sf"/>
</dbReference>
<feature type="domain" description="Transposase IS200-like" evidence="1">
    <location>
        <begin position="21"/>
        <end position="173"/>
    </location>
</feature>
<organism evidence="2">
    <name type="scientific">Pedobacter sp. KACC 23697</name>
    <dbReference type="NCBI Taxonomy" id="3149230"/>
    <lineage>
        <taxon>Bacteria</taxon>
        <taxon>Pseudomonadati</taxon>
        <taxon>Bacteroidota</taxon>
        <taxon>Sphingobacteriia</taxon>
        <taxon>Sphingobacteriales</taxon>
        <taxon>Sphingobacteriaceae</taxon>
        <taxon>Pedobacter</taxon>
    </lineage>
</organism>
<dbReference type="Gene3D" id="3.30.70.1290">
    <property type="entry name" value="Transposase IS200-like"/>
    <property type="match status" value="1"/>
</dbReference>
<evidence type="ECO:0000259" key="1">
    <source>
        <dbReference type="SMART" id="SM01321"/>
    </source>
</evidence>
<dbReference type="PANTHER" id="PTHR36966:SF1">
    <property type="entry name" value="REP-ASSOCIATED TYROSINE TRANSPOSASE"/>
    <property type="match status" value="1"/>
</dbReference>
<dbReference type="GO" id="GO:0043565">
    <property type="term" value="F:sequence-specific DNA binding"/>
    <property type="evidence" value="ECO:0007669"/>
    <property type="project" value="TreeGrafter"/>
</dbReference>
<accession>A0AAU7K0Y7</accession>
<sequence length="176" mass="20316">MKFNPLIHHRRSIRLKGYDYSKAGAYFITICCEDRIHRFGKVSGDEMILNQSGTMAYNEWINLAERFPNFELNVFQIMPNHMHGIIVLSDRTTVGATLAVAQEQKELNRATARVAPTIADIVGAYKSIVSNACLQLFMSHNKTMGKLWQRNYYEHIIRDERAYHNISHYIINNPGK</sequence>
<protein>
    <submittedName>
        <fullName evidence="2">Transposase</fullName>
    </submittedName>
</protein>
<dbReference type="GO" id="GO:0006313">
    <property type="term" value="P:DNA transposition"/>
    <property type="evidence" value="ECO:0007669"/>
    <property type="project" value="InterPro"/>
</dbReference>
<dbReference type="InterPro" id="IPR002686">
    <property type="entry name" value="Transposase_17"/>
</dbReference>
<evidence type="ECO:0000313" key="2">
    <source>
        <dbReference type="EMBL" id="XBO46100.1"/>
    </source>
</evidence>
<gene>
    <name evidence="2" type="ORF">ABEG20_12470</name>
</gene>
<dbReference type="GO" id="GO:0004803">
    <property type="term" value="F:transposase activity"/>
    <property type="evidence" value="ECO:0007669"/>
    <property type="project" value="InterPro"/>
</dbReference>
<dbReference type="AlphaFoldDB" id="A0AAU7K0Y7"/>